<protein>
    <submittedName>
        <fullName evidence="7">Dynein light chain p28C</fullName>
    </submittedName>
</protein>
<feature type="coiled-coil region" evidence="5">
    <location>
        <begin position="175"/>
        <end position="252"/>
    </location>
</feature>
<dbReference type="GO" id="GO:0030286">
    <property type="term" value="C:dynein complex"/>
    <property type="evidence" value="ECO:0007669"/>
    <property type="project" value="UniProtKB-KW"/>
</dbReference>
<evidence type="ECO:0000256" key="1">
    <source>
        <dbReference type="ARBA" id="ARBA00023017"/>
    </source>
</evidence>
<comment type="similarity">
    <text evidence="4">Belongs to the inner dynein arm light chain family.</text>
</comment>
<dbReference type="PANTHER" id="PTHR13183">
    <property type="entry name" value="AXONEMAL INNER ARM DYNEIN LIGHT CHAIN 28"/>
    <property type="match status" value="1"/>
</dbReference>
<dbReference type="InterPro" id="IPR019347">
    <property type="entry name" value="Axonemal_dynein_light_chain"/>
</dbReference>
<sequence length="254" mass="29614">MIPANNSLVKYSTPVLVSVAGKKKDIKKKPSQTGPSGANANQSQMINQTQMQEKKETHRTEDILSQILPPKEYTLENGQLWIQTVLSTPATRTEVIQLQEDLDRKLQQRQARETGICPIREELYEQCFDELIRQITIDCRQRGLLLVRVRDEFKNQLEAYKTLYESSIAYGMRKMIDSEQKKTDMRTQIMQLERECEELSKAVDELEEKISFTKKNENEKLNNENEIHRVETEKIKQNNTKLKEELQALLEGKK</sequence>
<keyword evidence="2 5" id="KW-0175">Coiled coil</keyword>
<dbReference type="GO" id="GO:0005930">
    <property type="term" value="C:axoneme"/>
    <property type="evidence" value="ECO:0007669"/>
    <property type="project" value="TreeGrafter"/>
</dbReference>
<feature type="compositionally biased region" description="Polar residues" evidence="6">
    <location>
        <begin position="31"/>
        <end position="51"/>
    </location>
</feature>
<dbReference type="PANTHER" id="PTHR13183:SF0">
    <property type="entry name" value="AXONEMAL DYNEIN LIGHT INTERMEDIATE POLYPEPTIDE 1"/>
    <property type="match status" value="1"/>
</dbReference>
<keyword evidence="3" id="KW-0505">Motor protein</keyword>
<reference evidence="7" key="1">
    <citation type="submission" date="2006-04" db="EMBL/GenBank/DDBJ databases">
        <title>The Dynein Light Chain Family in Tetrahymena thermophila.</title>
        <authorList>
            <person name="Wilkes D.E."/>
            <person name="Rajagopalan V."/>
            <person name="Chan C.W.C."/>
            <person name="Kniazeva E."/>
            <person name="Wiedeman A.E."/>
            <person name="Asai D.J."/>
        </authorList>
    </citation>
    <scope>NUCLEOTIDE SEQUENCE</scope>
</reference>
<organism evidence="7">
    <name type="scientific">Tetrahymena thermophila</name>
    <dbReference type="NCBI Taxonomy" id="5911"/>
    <lineage>
        <taxon>Eukaryota</taxon>
        <taxon>Sar</taxon>
        <taxon>Alveolata</taxon>
        <taxon>Ciliophora</taxon>
        <taxon>Intramacronucleata</taxon>
        <taxon>Oligohymenophorea</taxon>
        <taxon>Hymenostomatida</taxon>
        <taxon>Tetrahymenina</taxon>
        <taxon>Tetrahymenidae</taxon>
        <taxon>Tetrahymena</taxon>
    </lineage>
</organism>
<keyword evidence="1" id="KW-0243">Dynein</keyword>
<evidence type="ECO:0000256" key="5">
    <source>
        <dbReference type="SAM" id="Coils"/>
    </source>
</evidence>
<evidence type="ECO:0000256" key="3">
    <source>
        <dbReference type="ARBA" id="ARBA00023175"/>
    </source>
</evidence>
<dbReference type="OMA" id="TIDCHER"/>
<dbReference type="GO" id="GO:0045504">
    <property type="term" value="F:dynein heavy chain binding"/>
    <property type="evidence" value="ECO:0007669"/>
    <property type="project" value="TreeGrafter"/>
</dbReference>
<dbReference type="EMBL" id="DQ490249">
    <property type="protein sequence ID" value="ABF38949.1"/>
    <property type="molecule type" value="Genomic_DNA"/>
</dbReference>
<accession>Q1HFW5</accession>
<dbReference type="AlphaFoldDB" id="Q1HFW5"/>
<dbReference type="Pfam" id="PF10211">
    <property type="entry name" value="Ax_dynein_light"/>
    <property type="match status" value="1"/>
</dbReference>
<evidence type="ECO:0000256" key="6">
    <source>
        <dbReference type="SAM" id="MobiDB-lite"/>
    </source>
</evidence>
<proteinExistence type="inferred from homology"/>
<name>Q1HFW5_TETTH</name>
<evidence type="ECO:0000256" key="2">
    <source>
        <dbReference type="ARBA" id="ARBA00023054"/>
    </source>
</evidence>
<evidence type="ECO:0000313" key="7">
    <source>
        <dbReference type="EMBL" id="ABF38949.1"/>
    </source>
</evidence>
<feature type="region of interest" description="Disordered" evidence="6">
    <location>
        <begin position="22"/>
        <end position="60"/>
    </location>
</feature>
<evidence type="ECO:0000256" key="4">
    <source>
        <dbReference type="ARBA" id="ARBA00038114"/>
    </source>
</evidence>